<dbReference type="Proteomes" id="UP001501285">
    <property type="component" value="Unassembled WGS sequence"/>
</dbReference>
<reference evidence="2 3" key="1">
    <citation type="journal article" date="2019" name="Int. J. Syst. Evol. Microbiol.">
        <title>The Global Catalogue of Microorganisms (GCM) 10K type strain sequencing project: providing services to taxonomists for standard genome sequencing and annotation.</title>
        <authorList>
            <consortium name="The Broad Institute Genomics Platform"/>
            <consortium name="The Broad Institute Genome Sequencing Center for Infectious Disease"/>
            <person name="Wu L."/>
            <person name="Ma J."/>
        </authorList>
    </citation>
    <scope>NUCLEOTIDE SEQUENCE [LARGE SCALE GENOMIC DNA]</scope>
    <source>
        <strain evidence="2 3">JCM 14283</strain>
    </source>
</reference>
<keyword evidence="3" id="KW-1185">Reference proteome</keyword>
<dbReference type="EMBL" id="BAAANB010000014">
    <property type="protein sequence ID" value="GAA2028381.1"/>
    <property type="molecule type" value="Genomic_DNA"/>
</dbReference>
<feature type="compositionally biased region" description="Polar residues" evidence="1">
    <location>
        <begin position="1"/>
        <end position="11"/>
    </location>
</feature>
<comment type="caution">
    <text evidence="2">The sequence shown here is derived from an EMBL/GenBank/DDBJ whole genome shotgun (WGS) entry which is preliminary data.</text>
</comment>
<evidence type="ECO:0000256" key="1">
    <source>
        <dbReference type="SAM" id="MobiDB-lite"/>
    </source>
</evidence>
<gene>
    <name evidence="2" type="ORF">GCM10009740_17460</name>
</gene>
<feature type="region of interest" description="Disordered" evidence="1">
    <location>
        <begin position="42"/>
        <end position="65"/>
    </location>
</feature>
<sequence length="132" mass="13979">MTVVTHVTQMSDVPAESADDPEQATPCELLRDLAREAAPADFGRGAGAAVTEEDVKPEELDPSDPAFHWHSVVRARGWAQPTLDGSNGGRTRRLGCGATDASTRTLHTRPTPRSSGWAAAVNAHPGPRGFGR</sequence>
<proteinExistence type="predicted"/>
<name>A0ABN2U4Q0_9MICO</name>
<evidence type="ECO:0000313" key="3">
    <source>
        <dbReference type="Proteomes" id="UP001501285"/>
    </source>
</evidence>
<feature type="region of interest" description="Disordered" evidence="1">
    <location>
        <begin position="78"/>
        <end position="132"/>
    </location>
</feature>
<organism evidence="2 3">
    <name type="scientific">Terrabacter terrae</name>
    <dbReference type="NCBI Taxonomy" id="318434"/>
    <lineage>
        <taxon>Bacteria</taxon>
        <taxon>Bacillati</taxon>
        <taxon>Actinomycetota</taxon>
        <taxon>Actinomycetes</taxon>
        <taxon>Micrococcales</taxon>
        <taxon>Intrasporangiaceae</taxon>
        <taxon>Terrabacter</taxon>
    </lineage>
</organism>
<evidence type="ECO:0000313" key="2">
    <source>
        <dbReference type="EMBL" id="GAA2028381.1"/>
    </source>
</evidence>
<accession>A0ABN2U4Q0</accession>
<protein>
    <submittedName>
        <fullName evidence="2">Uncharacterized protein</fullName>
    </submittedName>
</protein>
<feature type="region of interest" description="Disordered" evidence="1">
    <location>
        <begin position="1"/>
        <end position="24"/>
    </location>
</feature>